<evidence type="ECO:0000313" key="3">
    <source>
        <dbReference type="Proteomes" id="UP000618931"/>
    </source>
</evidence>
<accession>A0ABS0I6Z1</accession>
<reference evidence="2 3" key="1">
    <citation type="submission" date="2020-11" db="EMBL/GenBank/DDBJ databases">
        <authorList>
            <person name="Kim M.K."/>
        </authorList>
    </citation>
    <scope>NUCLEOTIDE SEQUENCE [LARGE SCALE GENOMIC DNA]</scope>
    <source>
        <strain evidence="2 3">BT662</strain>
    </source>
</reference>
<evidence type="ECO:0000313" key="2">
    <source>
        <dbReference type="EMBL" id="MBF9222664.1"/>
    </source>
</evidence>
<dbReference type="Pfam" id="PF14065">
    <property type="entry name" value="Pvc16_N"/>
    <property type="match status" value="1"/>
</dbReference>
<keyword evidence="3" id="KW-1185">Reference proteome</keyword>
<dbReference type="InterPro" id="IPR025351">
    <property type="entry name" value="Pvc16_N"/>
</dbReference>
<dbReference type="RefSeq" id="WP_196294108.1">
    <property type="nucleotide sequence ID" value="NZ_JADQDM010000008.1"/>
</dbReference>
<organism evidence="2 3">
    <name type="scientific">Hymenobacter ruricola</name>
    <dbReference type="NCBI Taxonomy" id="2791023"/>
    <lineage>
        <taxon>Bacteria</taxon>
        <taxon>Pseudomonadati</taxon>
        <taxon>Bacteroidota</taxon>
        <taxon>Cytophagia</taxon>
        <taxon>Cytophagales</taxon>
        <taxon>Hymenobacteraceae</taxon>
        <taxon>Hymenobacter</taxon>
    </lineage>
</organism>
<dbReference type="Proteomes" id="UP000618931">
    <property type="component" value="Unassembled WGS sequence"/>
</dbReference>
<sequence>MLDKALLFLATELNDYFGRSFQLLEDRAVLSAHLNPDGTPATAIANKVSVTLVNLAPESTVRNLQAERSGNGELRLNPAIKLNLWVLFAANFGDYDEALKFLSSTLAFFQGRPVFTPQNSPRLDRSFDRLVVELETLTYHELSNLWGVLGSKYTPSALYKVKLVTIQDGAVQDRTPALTGLGVNPTPRAAP</sequence>
<protein>
    <submittedName>
        <fullName evidence="2">DUF4255 domain-containing protein</fullName>
    </submittedName>
</protein>
<proteinExistence type="predicted"/>
<feature type="domain" description="Pvc16 N-terminal" evidence="1">
    <location>
        <begin position="9"/>
        <end position="177"/>
    </location>
</feature>
<gene>
    <name evidence="2" type="ORF">I2H31_16285</name>
</gene>
<comment type="caution">
    <text evidence="2">The sequence shown here is derived from an EMBL/GenBank/DDBJ whole genome shotgun (WGS) entry which is preliminary data.</text>
</comment>
<evidence type="ECO:0000259" key="1">
    <source>
        <dbReference type="Pfam" id="PF14065"/>
    </source>
</evidence>
<name>A0ABS0I6Z1_9BACT</name>
<dbReference type="EMBL" id="JADQDM010000008">
    <property type="protein sequence ID" value="MBF9222664.1"/>
    <property type="molecule type" value="Genomic_DNA"/>
</dbReference>